<feature type="signal peptide" evidence="2">
    <location>
        <begin position="1"/>
        <end position="21"/>
    </location>
</feature>
<feature type="chain" id="PRO_5036466931" description="C-type lectin domain-containing protein" evidence="2">
    <location>
        <begin position="22"/>
        <end position="244"/>
    </location>
</feature>
<evidence type="ECO:0000259" key="3">
    <source>
        <dbReference type="PROSITE" id="PS50041"/>
    </source>
</evidence>
<dbReference type="Gene3D" id="3.10.100.10">
    <property type="entry name" value="Mannose-Binding Protein A, subunit A"/>
    <property type="match status" value="1"/>
</dbReference>
<evidence type="ECO:0000256" key="1">
    <source>
        <dbReference type="ARBA" id="ARBA00023157"/>
    </source>
</evidence>
<evidence type="ECO:0000313" key="5">
    <source>
        <dbReference type="Proteomes" id="UP000005408"/>
    </source>
</evidence>
<dbReference type="Proteomes" id="UP000005408">
    <property type="component" value="Unassembled WGS sequence"/>
</dbReference>
<keyword evidence="2" id="KW-0732">Signal</keyword>
<sequence length="244" mass="28279">MGNILWTLLVIFLLDNFKTYGELVVSKFEDHSNLISDAESVTCEALVSKRTSLINCAVDCSHLSWCVAFFFNSRLQTCCLLKTLMAIDSVIQRDEDIRINGYFVKQPKQPEETIECPGVWEENDGSKYCFVISKADWDLAERKCSMMGGHLVAIESESEDKWIYERLNFYTNITGPDAKWWSGGTDKDSEDFFYWQHSRQNLTFEKWNLGDPSGDKDENCLLLLLLDHWQDYPCSDEYSFICEK</sequence>
<name>A0A8W8IGJ3_MAGGI</name>
<dbReference type="PROSITE" id="PS00615">
    <property type="entry name" value="C_TYPE_LECTIN_1"/>
    <property type="match status" value="1"/>
</dbReference>
<feature type="domain" description="C-type lectin" evidence="3">
    <location>
        <begin position="125"/>
        <end position="243"/>
    </location>
</feature>
<accession>A0A8W8IGJ3</accession>
<keyword evidence="1" id="KW-1015">Disulfide bond</keyword>
<protein>
    <recommendedName>
        <fullName evidence="3">C-type lectin domain-containing protein</fullName>
    </recommendedName>
</protein>
<evidence type="ECO:0000256" key="2">
    <source>
        <dbReference type="SAM" id="SignalP"/>
    </source>
</evidence>
<dbReference type="CDD" id="cd00037">
    <property type="entry name" value="CLECT"/>
    <property type="match status" value="1"/>
</dbReference>
<dbReference type="AlphaFoldDB" id="A0A8W8IGJ3"/>
<dbReference type="SMART" id="SM00034">
    <property type="entry name" value="CLECT"/>
    <property type="match status" value="1"/>
</dbReference>
<dbReference type="PROSITE" id="PS50041">
    <property type="entry name" value="C_TYPE_LECTIN_2"/>
    <property type="match status" value="1"/>
</dbReference>
<organism evidence="4 5">
    <name type="scientific">Magallana gigas</name>
    <name type="common">Pacific oyster</name>
    <name type="synonym">Crassostrea gigas</name>
    <dbReference type="NCBI Taxonomy" id="29159"/>
    <lineage>
        <taxon>Eukaryota</taxon>
        <taxon>Metazoa</taxon>
        <taxon>Spiralia</taxon>
        <taxon>Lophotrochozoa</taxon>
        <taxon>Mollusca</taxon>
        <taxon>Bivalvia</taxon>
        <taxon>Autobranchia</taxon>
        <taxon>Pteriomorphia</taxon>
        <taxon>Ostreida</taxon>
        <taxon>Ostreoidea</taxon>
        <taxon>Ostreidae</taxon>
        <taxon>Magallana</taxon>
    </lineage>
</organism>
<dbReference type="PANTHER" id="PTHR22803">
    <property type="entry name" value="MANNOSE, PHOSPHOLIPASE, LECTIN RECEPTOR RELATED"/>
    <property type="match status" value="1"/>
</dbReference>
<dbReference type="InterPro" id="IPR050111">
    <property type="entry name" value="C-type_lectin/snaclec_domain"/>
</dbReference>
<dbReference type="InterPro" id="IPR001304">
    <property type="entry name" value="C-type_lectin-like"/>
</dbReference>
<dbReference type="InterPro" id="IPR016186">
    <property type="entry name" value="C-type_lectin-like/link_sf"/>
</dbReference>
<dbReference type="InterPro" id="IPR018378">
    <property type="entry name" value="C-type_lectin_CS"/>
</dbReference>
<dbReference type="SUPFAM" id="SSF56436">
    <property type="entry name" value="C-type lectin-like"/>
    <property type="match status" value="1"/>
</dbReference>
<evidence type="ECO:0000313" key="4">
    <source>
        <dbReference type="EnsemblMetazoa" id="G14171.1:cds"/>
    </source>
</evidence>
<dbReference type="InterPro" id="IPR016187">
    <property type="entry name" value="CTDL_fold"/>
</dbReference>
<dbReference type="Pfam" id="PF00059">
    <property type="entry name" value="Lectin_C"/>
    <property type="match status" value="1"/>
</dbReference>
<reference evidence="4" key="1">
    <citation type="submission" date="2022-08" db="UniProtKB">
        <authorList>
            <consortium name="EnsemblMetazoa"/>
        </authorList>
    </citation>
    <scope>IDENTIFICATION</scope>
    <source>
        <strain evidence="4">05x7-T-G4-1.051#20</strain>
    </source>
</reference>
<keyword evidence="5" id="KW-1185">Reference proteome</keyword>
<dbReference type="EnsemblMetazoa" id="G14171.1">
    <property type="protein sequence ID" value="G14171.1:cds"/>
    <property type="gene ID" value="G14171"/>
</dbReference>
<proteinExistence type="predicted"/>